<dbReference type="VEuPathDB" id="FungiDB:ASPZODRAFT_126715"/>
<sequence>MATTILDYLTQPNVTLICRGTTSTPTYNPNWTSVEYIYEWSDFTYQNVVQRYASELAEKRDFTNPCRQYQDADLNVLYLERSMSDLLAATNMLIVSAMLPKGQFIADSSRTTEMGDISPDWGAGDDSKPLNLLKRTKALLYGDTKYLWSHEDAINLLQSNSGHNYLDVDAKQMASLANPFEQVQHYGIRNKTSIHFIISNKALILVRLHLAPETIQTSPRQLRSSTRPVNQRIPSVTPQTSPIFSGRPRISSLSSSVEAMSIDDTSMSPGKISSSTNDPSVRPQDFWPDIASMHYTVIPWEQARKDGMTVNLAIWAGIRISSENNTLQVEYDPLTPQPTRAIGTPLRTRILPNANQQSEKGKAADRGSPTATTTQTGTANVQYRDVNLFLSSKGTGYNYQMDGKWVINDSKNNWTVIGDKLYNYKVKPYLRADKL</sequence>
<keyword evidence="3" id="KW-1185">Reference proteome</keyword>
<name>A0A1L9SUM1_9EURO</name>
<dbReference type="RefSeq" id="XP_022585287.1">
    <property type="nucleotide sequence ID" value="XM_022721555.1"/>
</dbReference>
<evidence type="ECO:0000313" key="2">
    <source>
        <dbReference type="EMBL" id="OJJ50777.1"/>
    </source>
</evidence>
<dbReference type="EMBL" id="KV878336">
    <property type="protein sequence ID" value="OJJ50777.1"/>
    <property type="molecule type" value="Genomic_DNA"/>
</dbReference>
<dbReference type="STRING" id="1073090.A0A1L9SUM1"/>
<evidence type="ECO:0000313" key="3">
    <source>
        <dbReference type="Proteomes" id="UP000184188"/>
    </source>
</evidence>
<gene>
    <name evidence="2" type="ORF">ASPZODRAFT_126715</name>
</gene>
<organism evidence="2 3">
    <name type="scientific">Penicilliopsis zonata CBS 506.65</name>
    <dbReference type="NCBI Taxonomy" id="1073090"/>
    <lineage>
        <taxon>Eukaryota</taxon>
        <taxon>Fungi</taxon>
        <taxon>Dikarya</taxon>
        <taxon>Ascomycota</taxon>
        <taxon>Pezizomycotina</taxon>
        <taxon>Eurotiomycetes</taxon>
        <taxon>Eurotiomycetidae</taxon>
        <taxon>Eurotiales</taxon>
        <taxon>Aspergillaceae</taxon>
        <taxon>Penicilliopsis</taxon>
    </lineage>
</organism>
<dbReference type="OrthoDB" id="4367324at2759"/>
<dbReference type="GeneID" id="34608020"/>
<protein>
    <submittedName>
        <fullName evidence="2">Uncharacterized protein</fullName>
    </submittedName>
</protein>
<evidence type="ECO:0000256" key="1">
    <source>
        <dbReference type="SAM" id="MobiDB-lite"/>
    </source>
</evidence>
<dbReference type="AlphaFoldDB" id="A0A1L9SUM1"/>
<proteinExistence type="predicted"/>
<accession>A0A1L9SUM1</accession>
<feature type="region of interest" description="Disordered" evidence="1">
    <location>
        <begin position="217"/>
        <end position="248"/>
    </location>
</feature>
<feature type="compositionally biased region" description="Polar residues" evidence="1">
    <location>
        <begin position="217"/>
        <end position="243"/>
    </location>
</feature>
<dbReference type="Proteomes" id="UP000184188">
    <property type="component" value="Unassembled WGS sequence"/>
</dbReference>
<feature type="region of interest" description="Disordered" evidence="1">
    <location>
        <begin position="353"/>
        <end position="378"/>
    </location>
</feature>
<reference evidence="3" key="1">
    <citation type="journal article" date="2017" name="Genome Biol.">
        <title>Comparative genomics reveals high biological diversity and specific adaptations in the industrially and medically important fungal genus Aspergillus.</title>
        <authorList>
            <person name="de Vries R.P."/>
            <person name="Riley R."/>
            <person name="Wiebenga A."/>
            <person name="Aguilar-Osorio G."/>
            <person name="Amillis S."/>
            <person name="Uchima C.A."/>
            <person name="Anderluh G."/>
            <person name="Asadollahi M."/>
            <person name="Askin M."/>
            <person name="Barry K."/>
            <person name="Battaglia E."/>
            <person name="Bayram O."/>
            <person name="Benocci T."/>
            <person name="Braus-Stromeyer S.A."/>
            <person name="Caldana C."/>
            <person name="Canovas D."/>
            <person name="Cerqueira G.C."/>
            <person name="Chen F."/>
            <person name="Chen W."/>
            <person name="Choi C."/>
            <person name="Clum A."/>
            <person name="Dos Santos R.A."/>
            <person name="Damasio A.R."/>
            <person name="Diallinas G."/>
            <person name="Emri T."/>
            <person name="Fekete E."/>
            <person name="Flipphi M."/>
            <person name="Freyberg S."/>
            <person name="Gallo A."/>
            <person name="Gournas C."/>
            <person name="Habgood R."/>
            <person name="Hainaut M."/>
            <person name="Harispe M.L."/>
            <person name="Henrissat B."/>
            <person name="Hilden K.S."/>
            <person name="Hope R."/>
            <person name="Hossain A."/>
            <person name="Karabika E."/>
            <person name="Karaffa L."/>
            <person name="Karanyi Z."/>
            <person name="Krasevec N."/>
            <person name="Kuo A."/>
            <person name="Kusch H."/>
            <person name="LaButti K."/>
            <person name="Lagendijk E.L."/>
            <person name="Lapidus A."/>
            <person name="Levasseur A."/>
            <person name="Lindquist E."/>
            <person name="Lipzen A."/>
            <person name="Logrieco A.F."/>
            <person name="MacCabe A."/>
            <person name="Maekelae M.R."/>
            <person name="Malavazi I."/>
            <person name="Melin P."/>
            <person name="Meyer V."/>
            <person name="Mielnichuk N."/>
            <person name="Miskei M."/>
            <person name="Molnar A.P."/>
            <person name="Mule G."/>
            <person name="Ngan C.Y."/>
            <person name="Orejas M."/>
            <person name="Orosz E."/>
            <person name="Ouedraogo J.P."/>
            <person name="Overkamp K.M."/>
            <person name="Park H.-S."/>
            <person name="Perrone G."/>
            <person name="Piumi F."/>
            <person name="Punt P.J."/>
            <person name="Ram A.F."/>
            <person name="Ramon A."/>
            <person name="Rauscher S."/>
            <person name="Record E."/>
            <person name="Riano-Pachon D.M."/>
            <person name="Robert V."/>
            <person name="Roehrig J."/>
            <person name="Ruller R."/>
            <person name="Salamov A."/>
            <person name="Salih N.S."/>
            <person name="Samson R.A."/>
            <person name="Sandor E."/>
            <person name="Sanguinetti M."/>
            <person name="Schuetze T."/>
            <person name="Sepcic K."/>
            <person name="Shelest E."/>
            <person name="Sherlock G."/>
            <person name="Sophianopoulou V."/>
            <person name="Squina F.M."/>
            <person name="Sun H."/>
            <person name="Susca A."/>
            <person name="Todd R.B."/>
            <person name="Tsang A."/>
            <person name="Unkles S.E."/>
            <person name="van de Wiele N."/>
            <person name="van Rossen-Uffink D."/>
            <person name="Oliveira J.V."/>
            <person name="Vesth T.C."/>
            <person name="Visser J."/>
            <person name="Yu J.-H."/>
            <person name="Zhou M."/>
            <person name="Andersen M.R."/>
            <person name="Archer D.B."/>
            <person name="Baker S.E."/>
            <person name="Benoit I."/>
            <person name="Brakhage A.A."/>
            <person name="Braus G.H."/>
            <person name="Fischer R."/>
            <person name="Frisvad J.C."/>
            <person name="Goldman G.H."/>
            <person name="Houbraken J."/>
            <person name="Oakley B."/>
            <person name="Pocsi I."/>
            <person name="Scazzocchio C."/>
            <person name="Seiboth B."/>
            <person name="vanKuyk P.A."/>
            <person name="Wortman J."/>
            <person name="Dyer P.S."/>
            <person name="Grigoriev I.V."/>
        </authorList>
    </citation>
    <scope>NUCLEOTIDE SEQUENCE [LARGE SCALE GENOMIC DNA]</scope>
    <source>
        <strain evidence="3">CBS 506.65</strain>
    </source>
</reference>